<dbReference type="GO" id="GO:0008173">
    <property type="term" value="F:RNA methyltransferase activity"/>
    <property type="evidence" value="ECO:0007669"/>
    <property type="project" value="InterPro"/>
</dbReference>
<dbReference type="InterPro" id="IPR033671">
    <property type="entry name" value="TrmH"/>
</dbReference>
<dbReference type="InterPro" id="IPR029026">
    <property type="entry name" value="tRNA_m1G_MTases_N"/>
</dbReference>
<dbReference type="EMBL" id="PCVN01000037">
    <property type="protein sequence ID" value="PIQ74571.1"/>
    <property type="molecule type" value="Genomic_DNA"/>
</dbReference>
<evidence type="ECO:0000256" key="1">
    <source>
        <dbReference type="ARBA" id="ARBA00022555"/>
    </source>
</evidence>
<gene>
    <name evidence="8" type="ORF">COV85_01490</name>
</gene>
<dbReference type="GO" id="GO:0000049">
    <property type="term" value="F:tRNA binding"/>
    <property type="evidence" value="ECO:0007669"/>
    <property type="project" value="UniProtKB-KW"/>
</dbReference>
<keyword evidence="2 8" id="KW-0489">Methyltransferase</keyword>
<dbReference type="GO" id="GO:0002938">
    <property type="term" value="P:tRNA guanine ribose methylation"/>
    <property type="evidence" value="ECO:0007669"/>
    <property type="project" value="TreeGrafter"/>
</dbReference>
<dbReference type="PANTHER" id="PTHR43453:SF1">
    <property type="entry name" value="TRNA_RRNA METHYLTRANSFERASE SPOU TYPE DOMAIN-CONTAINING PROTEIN"/>
    <property type="match status" value="1"/>
</dbReference>
<keyword evidence="5" id="KW-0819">tRNA processing</keyword>
<dbReference type="Gene3D" id="3.40.1280.10">
    <property type="match status" value="1"/>
</dbReference>
<dbReference type="AlphaFoldDB" id="A0A2H0KQY5"/>
<evidence type="ECO:0000256" key="3">
    <source>
        <dbReference type="ARBA" id="ARBA00022679"/>
    </source>
</evidence>
<feature type="domain" description="tRNA/rRNA methyltransferase SpoU type" evidence="7">
    <location>
        <begin position="5"/>
        <end position="187"/>
    </location>
</feature>
<evidence type="ECO:0000313" key="9">
    <source>
        <dbReference type="Proteomes" id="UP000231550"/>
    </source>
</evidence>
<dbReference type="SUPFAM" id="SSF75217">
    <property type="entry name" value="alpha/beta knot"/>
    <property type="match status" value="1"/>
</dbReference>
<name>A0A2H0KQY5_9BACT</name>
<keyword evidence="6" id="KW-0694">RNA-binding</keyword>
<dbReference type="InterPro" id="IPR001537">
    <property type="entry name" value="SpoU_MeTrfase"/>
</dbReference>
<keyword evidence="3 8" id="KW-0808">Transferase</keyword>
<reference evidence="8 9" key="1">
    <citation type="submission" date="2017-09" db="EMBL/GenBank/DDBJ databases">
        <title>Depth-based differentiation of microbial function through sediment-hosted aquifers and enrichment of novel symbionts in the deep terrestrial subsurface.</title>
        <authorList>
            <person name="Probst A.J."/>
            <person name="Ladd B."/>
            <person name="Jarett J.K."/>
            <person name="Geller-Mcgrath D.E."/>
            <person name="Sieber C.M."/>
            <person name="Emerson J.B."/>
            <person name="Anantharaman K."/>
            <person name="Thomas B.C."/>
            <person name="Malmstrom R."/>
            <person name="Stieglmeier M."/>
            <person name="Klingl A."/>
            <person name="Woyke T."/>
            <person name="Ryan C.M."/>
            <person name="Banfield J.F."/>
        </authorList>
    </citation>
    <scope>NUCLEOTIDE SEQUENCE [LARGE SCALE GENOMIC DNA]</scope>
    <source>
        <strain evidence="8">CG11_big_fil_rev_8_21_14_0_20_44_10</strain>
    </source>
</reference>
<keyword evidence="4" id="KW-0949">S-adenosyl-L-methionine</keyword>
<dbReference type="InterPro" id="IPR029028">
    <property type="entry name" value="Alpha/beta_knot_MTases"/>
</dbReference>
<evidence type="ECO:0000256" key="6">
    <source>
        <dbReference type="ARBA" id="ARBA00022884"/>
    </source>
</evidence>
<keyword evidence="1" id="KW-0820">tRNA-binding</keyword>
<evidence type="ECO:0000256" key="4">
    <source>
        <dbReference type="ARBA" id="ARBA00022691"/>
    </source>
</evidence>
<dbReference type="Proteomes" id="UP000231550">
    <property type="component" value="Unassembled WGS sequence"/>
</dbReference>
<comment type="caution">
    <text evidence="8">The sequence shown here is derived from an EMBL/GenBank/DDBJ whole genome shotgun (WGS) entry which is preliminary data.</text>
</comment>
<accession>A0A2H0KQY5</accession>
<dbReference type="Pfam" id="PF00588">
    <property type="entry name" value="SpoU_methylase"/>
    <property type="match status" value="1"/>
</dbReference>
<evidence type="ECO:0000256" key="2">
    <source>
        <dbReference type="ARBA" id="ARBA00022603"/>
    </source>
</evidence>
<protein>
    <submittedName>
        <fullName evidence="8">RNA methyltransferase</fullName>
    </submittedName>
</protein>
<organism evidence="8 9">
    <name type="scientific">Candidatus Portnoybacteria bacterium CG11_big_fil_rev_8_21_14_0_20_44_10</name>
    <dbReference type="NCBI Taxonomy" id="1974818"/>
    <lineage>
        <taxon>Bacteria</taxon>
        <taxon>Candidatus Portnoyibacteriota</taxon>
    </lineage>
</organism>
<sequence>MIKRMIVILHNIRSMHNVGSIFRTADAVGVEKIYLCGVTPAPIDKFGRKRQQIAKVSLNAEDYVQWEQVKSTTRFLDKLKEDGYFILAVEQSPTSIPYYEFSPLPVRHPELVSGSHQKMLKQAGPERGRKVRHDGTAFVLSKIALVFGNEIKGLSPSVLNRADKILEIPMKGKKESLNVAVAFGVVVFSLAFNQKI</sequence>
<evidence type="ECO:0000256" key="5">
    <source>
        <dbReference type="ARBA" id="ARBA00022694"/>
    </source>
</evidence>
<evidence type="ECO:0000259" key="7">
    <source>
        <dbReference type="Pfam" id="PF00588"/>
    </source>
</evidence>
<proteinExistence type="predicted"/>
<dbReference type="PANTHER" id="PTHR43453">
    <property type="entry name" value="RRNA METHYLASE-LIKE"/>
    <property type="match status" value="1"/>
</dbReference>
<evidence type="ECO:0000313" key="8">
    <source>
        <dbReference type="EMBL" id="PIQ74571.1"/>
    </source>
</evidence>